<dbReference type="EMBL" id="CAJJDO010000003">
    <property type="protein sequence ID" value="CAD8133854.1"/>
    <property type="molecule type" value="Genomic_DNA"/>
</dbReference>
<dbReference type="AlphaFoldDB" id="A0A8S1S4I3"/>
<proteinExistence type="predicted"/>
<gene>
    <name evidence="2" type="ORF">PPENT_87.1.T0030008</name>
</gene>
<organism evidence="2 3">
    <name type="scientific">Paramecium pentaurelia</name>
    <dbReference type="NCBI Taxonomy" id="43138"/>
    <lineage>
        <taxon>Eukaryota</taxon>
        <taxon>Sar</taxon>
        <taxon>Alveolata</taxon>
        <taxon>Ciliophora</taxon>
        <taxon>Intramacronucleata</taxon>
        <taxon>Oligohymenophorea</taxon>
        <taxon>Peniculida</taxon>
        <taxon>Parameciidae</taxon>
        <taxon>Paramecium</taxon>
    </lineage>
</organism>
<evidence type="ECO:0000313" key="3">
    <source>
        <dbReference type="Proteomes" id="UP000689195"/>
    </source>
</evidence>
<accession>A0A8S1S4I3</accession>
<keyword evidence="3" id="KW-1185">Reference proteome</keyword>
<feature type="coiled-coil region" evidence="1">
    <location>
        <begin position="88"/>
        <end position="213"/>
    </location>
</feature>
<reference evidence="2" key="1">
    <citation type="submission" date="2021-01" db="EMBL/GenBank/DDBJ databases">
        <authorList>
            <consortium name="Genoscope - CEA"/>
            <person name="William W."/>
        </authorList>
    </citation>
    <scope>NUCLEOTIDE SEQUENCE</scope>
</reference>
<sequence>MDEYITNYGELERMIDRIPVPDITVSSLSQNSEQVTPQSKKQQSLTREQVQKIMRKVTEQSHYPTTKQKIHTLQTFNCKESQNDEQLFKQIQLRDNQKNEELQKMQQQVSDQQKVIQQQIQQIAQMNNQIEFLTNELQDYQEKSQSDLNTLQQLYAINDQQKQTIEEIRKELQVAKRVSSQQLYKEQDSIHQITQLKSKINNLQSEINKTKTTLTITSPTNETLQTGILTNRIDPELLSEDETLHMLVCLLSRVSKSQRMTYLLKKNTDFRYLFRLKRSQPSINKISFIQNSKSVCDRKLSYNQENFKQIVKNVGIKNH</sequence>
<keyword evidence="1" id="KW-0175">Coiled coil</keyword>
<dbReference type="OrthoDB" id="303177at2759"/>
<evidence type="ECO:0000256" key="1">
    <source>
        <dbReference type="SAM" id="Coils"/>
    </source>
</evidence>
<dbReference type="Proteomes" id="UP000689195">
    <property type="component" value="Unassembled WGS sequence"/>
</dbReference>
<protein>
    <submittedName>
        <fullName evidence="2">Uncharacterized protein</fullName>
    </submittedName>
</protein>
<evidence type="ECO:0000313" key="2">
    <source>
        <dbReference type="EMBL" id="CAD8133854.1"/>
    </source>
</evidence>
<comment type="caution">
    <text evidence="2">The sequence shown here is derived from an EMBL/GenBank/DDBJ whole genome shotgun (WGS) entry which is preliminary data.</text>
</comment>
<name>A0A8S1S4I3_9CILI</name>